<dbReference type="EMBL" id="CP051480">
    <property type="protein sequence ID" value="QJG66419.1"/>
    <property type="molecule type" value="Genomic_DNA"/>
</dbReference>
<feature type="signal peptide" evidence="3">
    <location>
        <begin position="1"/>
        <end position="25"/>
    </location>
</feature>
<sequence>MKKRNFKWWIALPATIATLPLIAAACDNGKAKDNPINPGDGMKPTPDKPGDGMMPKPDKPKDMAMMPNTPAPGDKPKDMVPKDMGIKPQEPAPMMPEKPEDMGIKPQEPAPMMPEKPEDMGMKPQEPAPMMPEKPEDMGMKPQEPAPMMPENPEDMGMKPQEPAPMMPEKPEDMGNNSGMPMQETPKNMENNEQSMMHNVPNDMNKDEIAEIKNKIKMYLEKYFVTTDQEYKKFISALEGVASLEDSKNLENEVITSIKMTLKAKVKAIIDHGVFEEKEKLVKELDSLTIEKLREKEISYPLKSLENFIDGLKNKDMPKYQKFLEIVKKAKTKEELKEISEYYKEELKKLRALIKQYNLDNTFKNEINSINSFGKIYKLTDSVNDLVSKLKKVQDIVVVPGSGFKFNLENRVIDKDDIIQIAIKIVDIKGITNAGSIREQQVTYDPNAQQKYEIKFLRKKQKENISKIYFYGVSIYNTRTKNRDNYLMPNLSLVESLKIQETMNFNPAEYPNLTNVEI</sequence>
<dbReference type="PROSITE" id="PS51257">
    <property type="entry name" value="PROKAR_LIPOPROTEIN"/>
    <property type="match status" value="1"/>
</dbReference>
<evidence type="ECO:0000313" key="5">
    <source>
        <dbReference type="Proteomes" id="UP000501728"/>
    </source>
</evidence>
<protein>
    <recommendedName>
        <fullName evidence="6">Lipoprotein</fullName>
    </recommendedName>
</protein>
<proteinExistence type="predicted"/>
<evidence type="ECO:0000256" key="3">
    <source>
        <dbReference type="SAM" id="SignalP"/>
    </source>
</evidence>
<feature type="region of interest" description="Disordered" evidence="2">
    <location>
        <begin position="29"/>
        <end position="98"/>
    </location>
</feature>
<feature type="compositionally biased region" description="Basic and acidic residues" evidence="2">
    <location>
        <begin position="74"/>
        <end position="85"/>
    </location>
</feature>
<dbReference type="RefSeq" id="WP_169580242.1">
    <property type="nucleotide sequence ID" value="NZ_CP051480.1"/>
</dbReference>
<feature type="coiled-coil region" evidence="1">
    <location>
        <begin position="333"/>
        <end position="360"/>
    </location>
</feature>
<evidence type="ECO:0008006" key="6">
    <source>
        <dbReference type="Google" id="ProtNLM"/>
    </source>
</evidence>
<reference evidence="4 5" key="1">
    <citation type="submission" date="2020-04" db="EMBL/GenBank/DDBJ databases">
        <title>Novel Mycoplasma species detected in Phocoena phocoena (harbor porpoise) from the USA.</title>
        <authorList>
            <person name="Volokhov D.V."/>
        </authorList>
    </citation>
    <scope>NUCLEOTIDE SEQUENCE [LARGE SCALE GENOMIC DNA]</scope>
    <source>
        <strain evidence="4 5">C264-NAS</strain>
    </source>
</reference>
<feature type="chain" id="PRO_5032704538" description="Lipoprotein" evidence="3">
    <location>
        <begin position="26"/>
        <end position="518"/>
    </location>
</feature>
<dbReference type="KEGG" id="mphn:HGG64_01690"/>
<name>A0A858U2Z9_9MOLU</name>
<evidence type="ECO:0000256" key="1">
    <source>
        <dbReference type="SAM" id="Coils"/>
    </source>
</evidence>
<gene>
    <name evidence="4" type="ORF">HGG64_01690</name>
</gene>
<keyword evidence="3" id="KW-0732">Signal</keyword>
<keyword evidence="5" id="KW-1185">Reference proteome</keyword>
<evidence type="ECO:0000256" key="2">
    <source>
        <dbReference type="SAM" id="MobiDB-lite"/>
    </source>
</evidence>
<dbReference type="Proteomes" id="UP000501728">
    <property type="component" value="Chromosome"/>
</dbReference>
<keyword evidence="1" id="KW-0175">Coiled coil</keyword>
<organism evidence="4 5">
    <name type="scientific">Mycoplasma phocoeninasale</name>
    <dbReference type="NCBI Taxonomy" id="2726117"/>
    <lineage>
        <taxon>Bacteria</taxon>
        <taxon>Bacillati</taxon>
        <taxon>Mycoplasmatota</taxon>
        <taxon>Mollicutes</taxon>
        <taxon>Mycoplasmataceae</taxon>
        <taxon>Mycoplasma</taxon>
    </lineage>
</organism>
<dbReference type="AlphaFoldDB" id="A0A858U2Z9"/>
<accession>A0A858U2Z9</accession>
<evidence type="ECO:0000313" key="4">
    <source>
        <dbReference type="EMBL" id="QJG66419.1"/>
    </source>
</evidence>
<feature type="compositionally biased region" description="Basic and acidic residues" evidence="2">
    <location>
        <begin position="45"/>
        <end position="62"/>
    </location>
</feature>